<protein>
    <submittedName>
        <fullName evidence="6">Transmembrane protein 17A</fullName>
    </submittedName>
</protein>
<keyword evidence="3 5" id="KW-1133">Transmembrane helix</keyword>
<dbReference type="GO" id="GO:0016020">
    <property type="term" value="C:membrane"/>
    <property type="evidence" value="ECO:0007669"/>
    <property type="project" value="UniProtKB-SubCell"/>
</dbReference>
<evidence type="ECO:0000256" key="1">
    <source>
        <dbReference type="ARBA" id="ARBA00004141"/>
    </source>
</evidence>
<keyword evidence="2 5" id="KW-0812">Transmembrane</keyword>
<evidence type="ECO:0000313" key="6">
    <source>
        <dbReference type="EMBL" id="CAI8044038.1"/>
    </source>
</evidence>
<dbReference type="PANTHER" id="PTHR13531">
    <property type="entry name" value="GEO07735P1-RELATED-RELATED"/>
    <property type="match status" value="1"/>
</dbReference>
<keyword evidence="7" id="KW-1185">Reference proteome</keyword>
<dbReference type="AlphaFoldDB" id="A0AA35T9Q5"/>
<dbReference type="GO" id="GO:1905515">
    <property type="term" value="P:non-motile cilium assembly"/>
    <property type="evidence" value="ECO:0007669"/>
    <property type="project" value="TreeGrafter"/>
</dbReference>
<feature type="transmembrane region" description="Helical" evidence="5">
    <location>
        <begin position="48"/>
        <end position="66"/>
    </location>
</feature>
<dbReference type="InterPro" id="IPR019184">
    <property type="entry name" value="Uncharacterised_TM-17"/>
</dbReference>
<gene>
    <name evidence="6" type="ORF">GBAR_LOCUS24431</name>
</gene>
<name>A0AA35T9Q5_GEOBA</name>
<dbReference type="Pfam" id="PF09799">
    <property type="entry name" value="Transmemb_17"/>
    <property type="match status" value="1"/>
</dbReference>
<comment type="subcellular location">
    <subcellularLocation>
        <location evidence="1">Membrane</location>
        <topology evidence="1">Multi-pass membrane protein</topology>
    </subcellularLocation>
</comment>
<organism evidence="6 7">
    <name type="scientific">Geodia barretti</name>
    <name type="common">Barrett's horny sponge</name>
    <dbReference type="NCBI Taxonomy" id="519541"/>
    <lineage>
        <taxon>Eukaryota</taxon>
        <taxon>Metazoa</taxon>
        <taxon>Porifera</taxon>
        <taxon>Demospongiae</taxon>
        <taxon>Heteroscleromorpha</taxon>
        <taxon>Tetractinellida</taxon>
        <taxon>Astrophorina</taxon>
        <taxon>Geodiidae</taxon>
        <taxon>Geodia</taxon>
    </lineage>
</organism>
<evidence type="ECO:0000256" key="3">
    <source>
        <dbReference type="ARBA" id="ARBA00022989"/>
    </source>
</evidence>
<evidence type="ECO:0000256" key="4">
    <source>
        <dbReference type="ARBA" id="ARBA00023136"/>
    </source>
</evidence>
<accession>A0AA35T9Q5</accession>
<dbReference type="PANTHER" id="PTHR13531:SF6">
    <property type="entry name" value="TMEM (HUMAN TRANSMEMBRANE PROTEIN) HOMOLOG"/>
    <property type="match status" value="1"/>
</dbReference>
<keyword evidence="4 5" id="KW-0472">Membrane</keyword>
<dbReference type="Proteomes" id="UP001174909">
    <property type="component" value="Unassembled WGS sequence"/>
</dbReference>
<proteinExistence type="predicted"/>
<feature type="transmembrane region" description="Helical" evidence="5">
    <location>
        <begin position="78"/>
        <end position="99"/>
    </location>
</feature>
<dbReference type="GO" id="GO:0035869">
    <property type="term" value="C:ciliary transition zone"/>
    <property type="evidence" value="ECO:0007669"/>
    <property type="project" value="TreeGrafter"/>
</dbReference>
<dbReference type="EMBL" id="CASHTH010003371">
    <property type="protein sequence ID" value="CAI8044038.1"/>
    <property type="molecule type" value="Genomic_DNA"/>
</dbReference>
<evidence type="ECO:0000256" key="5">
    <source>
        <dbReference type="SAM" id="Phobius"/>
    </source>
</evidence>
<comment type="caution">
    <text evidence="6">The sequence shown here is derived from an EMBL/GenBank/DDBJ whole genome shotgun (WGS) entry which is preliminary data.</text>
</comment>
<sequence length="176" mass="19847">MTSRARRVRFSDRVETFEDSRRRTSEVVRTTGLTPGAEVYTSLPLQMAVYFNVFYAPLWATGYILALQTKFSLLATHYRYVSVLVVVVMISVETARLYLAYEGNLREKWSGQVPCYVSGKSVGFLRVTTTCYGLASFNGPVETESKLNCSRAGRVLAPLSTPDLVSRLTLYYCQIH</sequence>
<evidence type="ECO:0000256" key="2">
    <source>
        <dbReference type="ARBA" id="ARBA00022692"/>
    </source>
</evidence>
<evidence type="ECO:0000313" key="7">
    <source>
        <dbReference type="Proteomes" id="UP001174909"/>
    </source>
</evidence>
<reference evidence="6" key="1">
    <citation type="submission" date="2023-03" db="EMBL/GenBank/DDBJ databases">
        <authorList>
            <person name="Steffen K."/>
            <person name="Cardenas P."/>
        </authorList>
    </citation>
    <scope>NUCLEOTIDE SEQUENCE</scope>
</reference>